<dbReference type="InterPro" id="IPR047122">
    <property type="entry name" value="Trans-enoyl_RdTase-like"/>
</dbReference>
<accession>A0A7C8IFV9</accession>
<reference evidence="5 6" key="1">
    <citation type="submission" date="2020-01" db="EMBL/GenBank/DDBJ databases">
        <authorList>
            <consortium name="DOE Joint Genome Institute"/>
            <person name="Haridas S."/>
            <person name="Albert R."/>
            <person name="Binder M."/>
            <person name="Bloem J."/>
            <person name="Labutti K."/>
            <person name="Salamov A."/>
            <person name="Andreopoulos B."/>
            <person name="Baker S.E."/>
            <person name="Barry K."/>
            <person name="Bills G."/>
            <person name="Bluhm B.H."/>
            <person name="Cannon C."/>
            <person name="Castanera R."/>
            <person name="Culley D.E."/>
            <person name="Daum C."/>
            <person name="Ezra D."/>
            <person name="Gonzalez J.B."/>
            <person name="Henrissat B."/>
            <person name="Kuo A."/>
            <person name="Liang C."/>
            <person name="Lipzen A."/>
            <person name="Lutzoni F."/>
            <person name="Magnuson J."/>
            <person name="Mondo S."/>
            <person name="Nolan M."/>
            <person name="Ohm R."/>
            <person name="Pangilinan J."/>
            <person name="Park H.-J.H."/>
            <person name="Ramirez L."/>
            <person name="Alfaro M."/>
            <person name="Sun H."/>
            <person name="Tritt A."/>
            <person name="Yoshinaga Y."/>
            <person name="Zwiers L.-H.L."/>
            <person name="Turgeon B.G."/>
            <person name="Goodwin S.B."/>
            <person name="Spatafora J.W."/>
            <person name="Crous P.W."/>
            <person name="Grigoriev I.V."/>
        </authorList>
    </citation>
    <scope>NUCLEOTIDE SEQUENCE [LARGE SCALE GENOMIC DNA]</scope>
    <source>
        <strain evidence="5 6">CBS 611.86</strain>
    </source>
</reference>
<dbReference type="PANTHER" id="PTHR45348:SF2">
    <property type="entry name" value="ZINC-TYPE ALCOHOL DEHYDROGENASE-LIKE PROTEIN C2E1P3.01"/>
    <property type="match status" value="1"/>
</dbReference>
<dbReference type="GO" id="GO:0016651">
    <property type="term" value="F:oxidoreductase activity, acting on NAD(P)H"/>
    <property type="evidence" value="ECO:0007669"/>
    <property type="project" value="InterPro"/>
</dbReference>
<dbReference type="CDD" id="cd08249">
    <property type="entry name" value="enoyl_reductase_like"/>
    <property type="match status" value="1"/>
</dbReference>
<evidence type="ECO:0000256" key="2">
    <source>
        <dbReference type="ARBA" id="ARBA00011245"/>
    </source>
</evidence>
<evidence type="ECO:0000256" key="3">
    <source>
        <dbReference type="ARBA" id="ARBA00023002"/>
    </source>
</evidence>
<dbReference type="SMART" id="SM00829">
    <property type="entry name" value="PKS_ER"/>
    <property type="match status" value="1"/>
</dbReference>
<dbReference type="Gene3D" id="3.40.50.720">
    <property type="entry name" value="NAD(P)-binding Rossmann-like Domain"/>
    <property type="match status" value="1"/>
</dbReference>
<proteinExistence type="inferred from homology"/>
<comment type="subunit">
    <text evidence="2">Monomer.</text>
</comment>
<dbReference type="InterPro" id="IPR013154">
    <property type="entry name" value="ADH-like_N"/>
</dbReference>
<keyword evidence="6" id="KW-1185">Reference proteome</keyword>
<dbReference type="Pfam" id="PF08240">
    <property type="entry name" value="ADH_N"/>
    <property type="match status" value="1"/>
</dbReference>
<dbReference type="SUPFAM" id="SSF51735">
    <property type="entry name" value="NAD(P)-binding Rossmann-fold domains"/>
    <property type="match status" value="1"/>
</dbReference>
<dbReference type="PANTHER" id="PTHR45348">
    <property type="entry name" value="HYPOTHETICAL OXIDOREDUCTASE (EUROFUNG)"/>
    <property type="match status" value="1"/>
</dbReference>
<comment type="similarity">
    <text evidence="1">Belongs to the zinc-containing alcohol dehydrogenase family.</text>
</comment>
<organism evidence="5 6">
    <name type="scientific">Massariosphaeria phaeospora</name>
    <dbReference type="NCBI Taxonomy" id="100035"/>
    <lineage>
        <taxon>Eukaryota</taxon>
        <taxon>Fungi</taxon>
        <taxon>Dikarya</taxon>
        <taxon>Ascomycota</taxon>
        <taxon>Pezizomycotina</taxon>
        <taxon>Dothideomycetes</taxon>
        <taxon>Pleosporomycetidae</taxon>
        <taxon>Pleosporales</taxon>
        <taxon>Pleosporales incertae sedis</taxon>
        <taxon>Massariosphaeria</taxon>
    </lineage>
</organism>
<dbReference type="InterPro" id="IPR011032">
    <property type="entry name" value="GroES-like_sf"/>
</dbReference>
<name>A0A7C8IFV9_9PLEO</name>
<evidence type="ECO:0000256" key="1">
    <source>
        <dbReference type="ARBA" id="ARBA00008072"/>
    </source>
</evidence>
<evidence type="ECO:0000313" key="5">
    <source>
        <dbReference type="EMBL" id="KAF2875313.1"/>
    </source>
</evidence>
<gene>
    <name evidence="5" type="ORF">BDV95DRAFT_564799</name>
</gene>
<dbReference type="Gene3D" id="3.90.180.10">
    <property type="entry name" value="Medium-chain alcohol dehydrogenases, catalytic domain"/>
    <property type="match status" value="1"/>
</dbReference>
<dbReference type="OrthoDB" id="48317at2759"/>
<sequence>MAPSNKAAWITEKSAHPFQVKDAELPKAGQNEVVIKNHAVAVNPVDWMMLQKYPNVLGEDVAGEVYEVGDGVTHVKKGDRVMSHCFGLSSGDPQDAGFQLYTRCNALVVSKIPSSMAYTTAAVLPLSISTAAECLFKKEALALPLPTSATNPKDTGKSVLVWGGSSSIGASAIQLAVGAGLKVVSVASAHNLQNLKNLGAAAALDYKSSSVVDDVVDALSGTEFAGVCDCIGTPDAIAAWAPVYKKLGGRYGSVMPQAQGIPEGMEGTSVFATLVATADRFVGEAVWGKWVPEALEKGTLKAKPDPMVIEGGWRRYRRVLIS</sequence>
<evidence type="ECO:0000313" key="6">
    <source>
        <dbReference type="Proteomes" id="UP000481861"/>
    </source>
</evidence>
<dbReference type="AlphaFoldDB" id="A0A7C8IFV9"/>
<dbReference type="EMBL" id="JAADJZ010000005">
    <property type="protein sequence ID" value="KAF2875313.1"/>
    <property type="molecule type" value="Genomic_DNA"/>
</dbReference>
<dbReference type="InterPro" id="IPR036291">
    <property type="entry name" value="NAD(P)-bd_dom_sf"/>
</dbReference>
<dbReference type="InterPro" id="IPR020843">
    <property type="entry name" value="ER"/>
</dbReference>
<evidence type="ECO:0000259" key="4">
    <source>
        <dbReference type="SMART" id="SM00829"/>
    </source>
</evidence>
<protein>
    <submittedName>
        <fullName evidence="5">Oxidoreductase-like protein</fullName>
    </submittedName>
</protein>
<dbReference type="Proteomes" id="UP000481861">
    <property type="component" value="Unassembled WGS sequence"/>
</dbReference>
<dbReference type="SUPFAM" id="SSF50129">
    <property type="entry name" value="GroES-like"/>
    <property type="match status" value="1"/>
</dbReference>
<dbReference type="Pfam" id="PF00107">
    <property type="entry name" value="ADH_zinc_N"/>
    <property type="match status" value="1"/>
</dbReference>
<keyword evidence="3" id="KW-0560">Oxidoreductase</keyword>
<dbReference type="InterPro" id="IPR013149">
    <property type="entry name" value="ADH-like_C"/>
</dbReference>
<comment type="caution">
    <text evidence="5">The sequence shown here is derived from an EMBL/GenBank/DDBJ whole genome shotgun (WGS) entry which is preliminary data.</text>
</comment>
<feature type="domain" description="Enoyl reductase (ER)" evidence="4">
    <location>
        <begin position="13"/>
        <end position="286"/>
    </location>
</feature>